<reference evidence="1 2" key="1">
    <citation type="submission" date="2024-06" db="EMBL/GenBank/DDBJ databases">
        <title>Lysinibacillus zambalefons sp. nov., a Novel Firmicute Isolated from the Poon Bato Zambales Hyperalkaline Spring.</title>
        <authorList>
            <person name="Aja J.A."/>
            <person name="Lazaro J.E.H."/>
            <person name="Llorin L.D."/>
            <person name="Lim K.R."/>
            <person name="Teodosio J."/>
            <person name="Dalisay D.S."/>
        </authorList>
    </citation>
    <scope>NUCLEOTIDE SEQUENCE [LARGE SCALE GENOMIC DNA]</scope>
    <source>
        <strain evidence="1 2">M3</strain>
    </source>
</reference>
<gene>
    <name evidence="1" type="ORF">ABNX05_11155</name>
</gene>
<dbReference type="Gene3D" id="3.40.630.30">
    <property type="match status" value="1"/>
</dbReference>
<protein>
    <recommendedName>
        <fullName evidence="3">GNAT family N-acetyltransferase</fullName>
    </recommendedName>
</protein>
<dbReference type="EMBL" id="JBEGDG010000007">
    <property type="protein sequence ID" value="MEQ6355176.1"/>
    <property type="molecule type" value="Genomic_DNA"/>
</dbReference>
<evidence type="ECO:0008006" key="3">
    <source>
        <dbReference type="Google" id="ProtNLM"/>
    </source>
</evidence>
<accession>A0ABV1MRN1</accession>
<proteinExistence type="predicted"/>
<evidence type="ECO:0000313" key="1">
    <source>
        <dbReference type="EMBL" id="MEQ6355176.1"/>
    </source>
</evidence>
<name>A0ABV1MRN1_9BACI</name>
<dbReference type="Proteomes" id="UP001478862">
    <property type="component" value="Unassembled WGS sequence"/>
</dbReference>
<evidence type="ECO:0000313" key="2">
    <source>
        <dbReference type="Proteomes" id="UP001478862"/>
    </source>
</evidence>
<keyword evidence="2" id="KW-1185">Reference proteome</keyword>
<dbReference type="RefSeq" id="WP_349659805.1">
    <property type="nucleotide sequence ID" value="NZ_JBEGDG010000007.1"/>
</dbReference>
<comment type="caution">
    <text evidence="1">The sequence shown here is derived from an EMBL/GenBank/DDBJ whole genome shotgun (WGS) entry which is preliminary data.</text>
</comment>
<sequence>MSLEFAVVYEHKLSVLMRKAMMDDKYKYYFFSSYYRFDTDIPRDTWNHLQLVSVKNNEVIGLFGAYIDRETRNVTDIYAINFHDINYTFSKDFRKFLTDLFDKYNFNKINFKVIKGNRAEKMYDKYIKKYNGRIVGYRKNEVILTDGRYYDDKLYEITKDDYLKSKIS</sequence>
<organism evidence="1 2">
    <name type="scientific">Lysinibacillus zambalensis</name>
    <dbReference type="NCBI Taxonomy" id="3160866"/>
    <lineage>
        <taxon>Bacteria</taxon>
        <taxon>Bacillati</taxon>
        <taxon>Bacillota</taxon>
        <taxon>Bacilli</taxon>
        <taxon>Bacillales</taxon>
        <taxon>Bacillaceae</taxon>
        <taxon>Lysinibacillus</taxon>
    </lineage>
</organism>